<evidence type="ECO:0000313" key="1">
    <source>
        <dbReference type="EMBL" id="MBB6563675.1"/>
    </source>
</evidence>
<gene>
    <name evidence="1" type="ORF">HNP48_006399</name>
</gene>
<comment type="caution">
    <text evidence="1">The sequence shown here is derived from an EMBL/GenBank/DDBJ whole genome shotgun (WGS) entry which is preliminary data.</text>
</comment>
<sequence>MKAMLIKSPEGLRGTTPDDQDAWARFTRKLEVMKPGTCLRMEWSRPRNGPQHRRLFALLQVVAENSEVYDTAERALVAVKLAAGYCDDAIDPRTGKAVPVVRSIRYEAMDQPTFERFYAAAVDAVLQLILPTMDRATLQRLIAMVEEGWA</sequence>
<dbReference type="EMBL" id="JACHLK010000021">
    <property type="protein sequence ID" value="MBB6563675.1"/>
    <property type="molecule type" value="Genomic_DNA"/>
</dbReference>
<name>A0A7X0PKJ8_9BURK</name>
<dbReference type="RefSeq" id="WP_184864945.1">
    <property type="nucleotide sequence ID" value="NZ_JACHLK010000021.1"/>
</dbReference>
<dbReference type="Proteomes" id="UP000575083">
    <property type="component" value="Unassembled WGS sequence"/>
</dbReference>
<protein>
    <submittedName>
        <fullName evidence="1">Uncharacterized protein</fullName>
    </submittedName>
</protein>
<organism evidence="1 2">
    <name type="scientific">Acidovorax soli</name>
    <dbReference type="NCBI Taxonomy" id="592050"/>
    <lineage>
        <taxon>Bacteria</taxon>
        <taxon>Pseudomonadati</taxon>
        <taxon>Pseudomonadota</taxon>
        <taxon>Betaproteobacteria</taxon>
        <taxon>Burkholderiales</taxon>
        <taxon>Comamonadaceae</taxon>
        <taxon>Acidovorax</taxon>
    </lineage>
</organism>
<keyword evidence="2" id="KW-1185">Reference proteome</keyword>
<evidence type="ECO:0000313" key="2">
    <source>
        <dbReference type="Proteomes" id="UP000575083"/>
    </source>
</evidence>
<proteinExistence type="predicted"/>
<reference evidence="1 2" key="1">
    <citation type="submission" date="2020-08" db="EMBL/GenBank/DDBJ databases">
        <title>Functional genomics of gut bacteria from endangered species of beetles.</title>
        <authorList>
            <person name="Carlos-Shanley C."/>
        </authorList>
    </citation>
    <scope>NUCLEOTIDE SEQUENCE [LARGE SCALE GENOMIC DNA]</scope>
    <source>
        <strain evidence="1 2">S00198</strain>
    </source>
</reference>
<dbReference type="AlphaFoldDB" id="A0A7X0PKJ8"/>
<accession>A0A7X0PKJ8</accession>